<comment type="caution">
    <text evidence="2">The sequence shown here is derived from an EMBL/GenBank/DDBJ whole genome shotgun (WGS) entry which is preliminary data.</text>
</comment>
<dbReference type="EMBL" id="JAEHOH010000009">
    <property type="protein sequence ID" value="MBK0418817.1"/>
    <property type="molecule type" value="Genomic_DNA"/>
</dbReference>
<feature type="domain" description="Peptidase C45 hydrolase" evidence="1">
    <location>
        <begin position="131"/>
        <end position="358"/>
    </location>
</feature>
<gene>
    <name evidence="2" type="ORF">JD276_07190</name>
</gene>
<dbReference type="PANTHER" id="PTHR34180">
    <property type="entry name" value="PEPTIDASE C45"/>
    <property type="match status" value="1"/>
</dbReference>
<dbReference type="NCBIfam" id="NF040521">
    <property type="entry name" value="C45_proenzyme"/>
    <property type="match status" value="1"/>
</dbReference>
<dbReference type="PANTHER" id="PTHR34180:SF1">
    <property type="entry name" value="BETA-ALANYL-DOPAMINE_CARCININE HYDROLASE"/>
    <property type="match status" value="1"/>
</dbReference>
<dbReference type="Proteomes" id="UP000608530">
    <property type="component" value="Unassembled WGS sequence"/>
</dbReference>
<dbReference type="AlphaFoldDB" id="A0A934UVD1"/>
<organism evidence="2 3">
    <name type="scientific">Leucobacter chromiisoli</name>
    <dbReference type="NCBI Taxonomy" id="2796471"/>
    <lineage>
        <taxon>Bacteria</taxon>
        <taxon>Bacillati</taxon>
        <taxon>Actinomycetota</taxon>
        <taxon>Actinomycetes</taxon>
        <taxon>Micrococcales</taxon>
        <taxon>Microbacteriaceae</taxon>
        <taxon>Leucobacter</taxon>
    </lineage>
</organism>
<reference evidence="2" key="1">
    <citation type="submission" date="2020-12" db="EMBL/GenBank/DDBJ databases">
        <title>Leucobacter sp. CAS1, isolated from Chromium sludge.</title>
        <authorList>
            <person name="Xu Z."/>
        </authorList>
    </citation>
    <scope>NUCLEOTIDE SEQUENCE</scope>
    <source>
        <strain evidence="2">CSA1</strain>
    </source>
</reference>
<keyword evidence="3" id="KW-1185">Reference proteome</keyword>
<dbReference type="Gene3D" id="3.60.60.10">
    <property type="entry name" value="Penicillin V Acylase, Chain A"/>
    <property type="match status" value="1"/>
</dbReference>
<dbReference type="InterPro" id="IPR047794">
    <property type="entry name" value="C45_proenzyme-like"/>
</dbReference>
<protein>
    <recommendedName>
        <fullName evidence="1">Peptidase C45 hydrolase domain-containing protein</fullName>
    </recommendedName>
</protein>
<evidence type="ECO:0000313" key="2">
    <source>
        <dbReference type="EMBL" id="MBK0418817.1"/>
    </source>
</evidence>
<dbReference type="Gene3D" id="1.10.10.2120">
    <property type="match status" value="1"/>
</dbReference>
<evidence type="ECO:0000259" key="1">
    <source>
        <dbReference type="Pfam" id="PF03417"/>
    </source>
</evidence>
<dbReference type="InterPro" id="IPR005079">
    <property type="entry name" value="Peptidase_C45_hydrolase"/>
</dbReference>
<dbReference type="Pfam" id="PF03417">
    <property type="entry name" value="AAT"/>
    <property type="match status" value="1"/>
</dbReference>
<sequence length="375" mass="39851">MSGAATPARAYPRVRISGEAADRSRQYGELAAAQIAIIRSGYERAFAAKGVEWEAAIRIARGYLPAIERHAPHLLVEIRGIAEGSGLPFDDILAINCRSEVLNGATRAKGAALRGECTSFAVEADRSPFRGAVVGQNWDWLEELEGGVVILEVARPDGPDYVTLVEAGLLAKMVLTASGLALGMNTLVSSRDAVTAGVPYHLQIRSVADAAHAAEALEILAGMPRATSGNFVLADASGAILNVEASPGGPDNLSITASDDGTLTHANHFTEPIVGGFDLAPIAMADSYARLGRMRRRFASVGGGFADADLRGALQDHVGYPNSVCCHPDERSEPAARWKTLAGVLISPFDRRFGYTAGPPCESDWIELDYPEWRE</sequence>
<dbReference type="RefSeq" id="WP_200114967.1">
    <property type="nucleotide sequence ID" value="NZ_JAEHOH010000009.1"/>
</dbReference>
<dbReference type="InterPro" id="IPR047801">
    <property type="entry name" value="Peptidase_C45"/>
</dbReference>
<accession>A0A934UVD1</accession>
<name>A0A934UVD1_9MICO</name>
<proteinExistence type="predicted"/>
<evidence type="ECO:0000313" key="3">
    <source>
        <dbReference type="Proteomes" id="UP000608530"/>
    </source>
</evidence>